<name>A0A261TUY7_9BORD</name>
<dbReference type="AlphaFoldDB" id="A0A261TUY7"/>
<evidence type="ECO:0000256" key="1">
    <source>
        <dbReference type="SAM" id="MobiDB-lite"/>
    </source>
</evidence>
<proteinExistence type="predicted"/>
<gene>
    <name evidence="3" type="ORF">CAL20_18670</name>
</gene>
<organism evidence="3 4">
    <name type="scientific">Bordetella genomosp. 4</name>
    <dbReference type="NCBI Taxonomy" id="463044"/>
    <lineage>
        <taxon>Bacteria</taxon>
        <taxon>Pseudomonadati</taxon>
        <taxon>Pseudomonadota</taxon>
        <taxon>Betaproteobacteria</taxon>
        <taxon>Burkholderiales</taxon>
        <taxon>Alcaligenaceae</taxon>
        <taxon>Bordetella</taxon>
    </lineage>
</organism>
<evidence type="ECO:0000313" key="3">
    <source>
        <dbReference type="EMBL" id="OZI53037.1"/>
    </source>
</evidence>
<accession>A0A261TUY7</accession>
<dbReference type="InterPro" id="IPR009937">
    <property type="entry name" value="Phage_holin_3_6"/>
</dbReference>
<evidence type="ECO:0000256" key="2">
    <source>
        <dbReference type="SAM" id="Phobius"/>
    </source>
</evidence>
<feature type="transmembrane region" description="Helical" evidence="2">
    <location>
        <begin position="72"/>
        <end position="93"/>
    </location>
</feature>
<evidence type="ECO:0008006" key="5">
    <source>
        <dbReference type="Google" id="ProtNLM"/>
    </source>
</evidence>
<dbReference type="RefSeq" id="WP_094822530.1">
    <property type="nucleotide sequence ID" value="NZ_NEVQ01000019.1"/>
</dbReference>
<keyword evidence="2" id="KW-0472">Membrane</keyword>
<keyword evidence="4" id="KW-1185">Reference proteome</keyword>
<comment type="caution">
    <text evidence="3">The sequence shown here is derived from an EMBL/GenBank/DDBJ whole genome shotgun (WGS) entry which is preliminary data.</text>
</comment>
<dbReference type="Proteomes" id="UP000216885">
    <property type="component" value="Unassembled WGS sequence"/>
</dbReference>
<feature type="transmembrane region" description="Helical" evidence="2">
    <location>
        <begin position="43"/>
        <end position="66"/>
    </location>
</feature>
<protein>
    <recommendedName>
        <fullName evidence="5">Phage holin family protein</fullName>
    </recommendedName>
</protein>
<evidence type="ECO:0000313" key="4">
    <source>
        <dbReference type="Proteomes" id="UP000216885"/>
    </source>
</evidence>
<feature type="compositionally biased region" description="Acidic residues" evidence="1">
    <location>
        <begin position="126"/>
        <end position="135"/>
    </location>
</feature>
<dbReference type="OrthoDB" id="8642121at2"/>
<keyword evidence="2" id="KW-1133">Transmembrane helix</keyword>
<dbReference type="EMBL" id="NEVQ01000019">
    <property type="protein sequence ID" value="OZI53037.1"/>
    <property type="molecule type" value="Genomic_DNA"/>
</dbReference>
<feature type="compositionally biased region" description="Basic and acidic residues" evidence="1">
    <location>
        <begin position="136"/>
        <end position="146"/>
    </location>
</feature>
<dbReference type="Pfam" id="PF07332">
    <property type="entry name" value="Phage_holin_3_6"/>
    <property type="match status" value="1"/>
</dbReference>
<feature type="region of interest" description="Disordered" evidence="1">
    <location>
        <begin position="124"/>
        <end position="159"/>
    </location>
</feature>
<reference evidence="3 4" key="1">
    <citation type="submission" date="2017-05" db="EMBL/GenBank/DDBJ databases">
        <title>Complete and WGS of Bordetella genogroups.</title>
        <authorList>
            <person name="Spilker T."/>
            <person name="LiPuma J."/>
        </authorList>
    </citation>
    <scope>NUCLEOTIDE SEQUENCE [LARGE SCALE GENOMIC DNA]</scope>
    <source>
        <strain evidence="3 4">AU9919</strain>
    </source>
</reference>
<sequence>MGLRTSVSSVASSLVGMLRTRLELFSLEAAEEKTRLIKLLGSAFAALLFLTLAVLVFTVTIAVAFWPTENRYVALGLLAAIYALIGLVLLLSIRRQLLFGPMPFAATVEELGRDAELLDRVRAAQDEAEQAEQDERDERAEQEARATRARQAAARRARS</sequence>
<keyword evidence="2" id="KW-0812">Transmembrane</keyword>